<keyword evidence="4" id="KW-1185">Reference proteome</keyword>
<dbReference type="AlphaFoldDB" id="A0A5B1CQB2"/>
<evidence type="ECO:0000259" key="2">
    <source>
        <dbReference type="Pfam" id="PF13360"/>
    </source>
</evidence>
<dbReference type="Gene3D" id="2.40.10.480">
    <property type="match status" value="1"/>
</dbReference>
<accession>A0A5B1CQB2</accession>
<proteinExistence type="predicted"/>
<dbReference type="Gene3D" id="2.130.10.10">
    <property type="entry name" value="YVTN repeat-like/Quinoprotein amine dehydrogenase"/>
    <property type="match status" value="1"/>
</dbReference>
<organism evidence="3 4">
    <name type="scientific">Rubripirellula obstinata</name>
    <dbReference type="NCBI Taxonomy" id="406547"/>
    <lineage>
        <taxon>Bacteria</taxon>
        <taxon>Pseudomonadati</taxon>
        <taxon>Planctomycetota</taxon>
        <taxon>Planctomycetia</taxon>
        <taxon>Pirellulales</taxon>
        <taxon>Pirellulaceae</taxon>
        <taxon>Rubripirellula</taxon>
    </lineage>
</organism>
<feature type="chain" id="PRO_5022797050" evidence="1">
    <location>
        <begin position="42"/>
        <end position="465"/>
    </location>
</feature>
<evidence type="ECO:0000313" key="4">
    <source>
        <dbReference type="Proteomes" id="UP000322699"/>
    </source>
</evidence>
<dbReference type="InterPro" id="IPR018391">
    <property type="entry name" value="PQQ_b-propeller_rpt"/>
</dbReference>
<dbReference type="EMBL" id="VRLW01000001">
    <property type="protein sequence ID" value="KAA1262592.1"/>
    <property type="molecule type" value="Genomic_DNA"/>
</dbReference>
<sequence length="465" mass="49995" precursor="true">MWNFDEISKPTGPTGYSKMMTKMTCCFVWPAMLLLTSTALAEDWSRFLGPAGVLKAEANQRTPTQWTVDDDQPTNVKWSVDLPGKGVSSPIVVGDKVIVTCYSGYGMGGDNESITDLVRHIVCAEKSTGDVLWQKTIEAVQPEDPYEGIGVPAHGYASHTPASDGENVYVFLGKSGVIAYDLDGNQLWRKSVGTGSGDKRWGSSSSPILYKNLLIVTASEEDTAMVALDKNSGEEVWKQAAGDFESTWSTPVIVRSEDGRDELIINVPGEVWAMNPETGKLIWHSRGTTDSSTAASVMAVDGIVYATGGRGGDAVAVRTGGKGDVNDTHVLWDAKVPGRFGTPVLHEGHLYTHGDGILTVYDATDGSKVSQLRLPKETKSADDRMPGSPRPGMFNMDYASPVLIGQNLYLTTRSGTVYVISATPKPTLVATSRFTGDKGFGGTPAVSEGEIFIRSDSRLYCLSKQ</sequence>
<dbReference type="PANTHER" id="PTHR34512:SF30">
    <property type="entry name" value="OUTER MEMBRANE PROTEIN ASSEMBLY FACTOR BAMB"/>
    <property type="match status" value="1"/>
</dbReference>
<evidence type="ECO:0000256" key="1">
    <source>
        <dbReference type="SAM" id="SignalP"/>
    </source>
</evidence>
<reference evidence="3 4" key="1">
    <citation type="submission" date="2019-08" db="EMBL/GenBank/DDBJ databases">
        <title>Deep-cultivation of Planctomycetes and their phenomic and genomic characterization uncovers novel biology.</title>
        <authorList>
            <person name="Wiegand S."/>
            <person name="Jogler M."/>
            <person name="Boedeker C."/>
            <person name="Pinto D."/>
            <person name="Vollmers J."/>
            <person name="Rivas-Marin E."/>
            <person name="Kohn T."/>
            <person name="Peeters S.H."/>
            <person name="Heuer A."/>
            <person name="Rast P."/>
            <person name="Oberbeckmann S."/>
            <person name="Bunk B."/>
            <person name="Jeske O."/>
            <person name="Meyerdierks A."/>
            <person name="Storesund J.E."/>
            <person name="Kallscheuer N."/>
            <person name="Luecker S."/>
            <person name="Lage O.M."/>
            <person name="Pohl T."/>
            <person name="Merkel B.J."/>
            <person name="Hornburger P."/>
            <person name="Mueller R.-W."/>
            <person name="Bruemmer F."/>
            <person name="Labrenz M."/>
            <person name="Spormann A.M."/>
            <person name="Op Den Camp H."/>
            <person name="Overmann J."/>
            <person name="Amann R."/>
            <person name="Jetten M.S.M."/>
            <person name="Mascher T."/>
            <person name="Medema M.H."/>
            <person name="Devos D.P."/>
            <person name="Kaster A.-K."/>
            <person name="Ovreas L."/>
            <person name="Rohde M."/>
            <person name="Galperin M.Y."/>
            <person name="Jogler C."/>
        </authorList>
    </citation>
    <scope>NUCLEOTIDE SEQUENCE [LARGE SCALE GENOMIC DNA]</scope>
    <source>
        <strain evidence="3 4">LF1</strain>
    </source>
</reference>
<dbReference type="InterPro" id="IPR011047">
    <property type="entry name" value="Quinoprotein_ADH-like_sf"/>
</dbReference>
<dbReference type="SUPFAM" id="SSF50998">
    <property type="entry name" value="Quinoprotein alcohol dehydrogenase-like"/>
    <property type="match status" value="1"/>
</dbReference>
<dbReference type="InterPro" id="IPR015943">
    <property type="entry name" value="WD40/YVTN_repeat-like_dom_sf"/>
</dbReference>
<dbReference type="InterPro" id="IPR002372">
    <property type="entry name" value="PQQ_rpt_dom"/>
</dbReference>
<dbReference type="SMART" id="SM00564">
    <property type="entry name" value="PQQ"/>
    <property type="match status" value="6"/>
</dbReference>
<feature type="domain" description="Pyrrolo-quinoline quinone repeat" evidence="2">
    <location>
        <begin position="121"/>
        <end position="369"/>
    </location>
</feature>
<dbReference type="PANTHER" id="PTHR34512">
    <property type="entry name" value="CELL SURFACE PROTEIN"/>
    <property type="match status" value="1"/>
</dbReference>
<name>A0A5B1CQB2_9BACT</name>
<protein>
    <submittedName>
        <fullName evidence="3">Outer membrane biogenesis protein BamB</fullName>
    </submittedName>
</protein>
<evidence type="ECO:0000313" key="3">
    <source>
        <dbReference type="EMBL" id="KAA1262592.1"/>
    </source>
</evidence>
<comment type="caution">
    <text evidence="3">The sequence shown here is derived from an EMBL/GenBank/DDBJ whole genome shotgun (WGS) entry which is preliminary data.</text>
</comment>
<dbReference type="Proteomes" id="UP000322699">
    <property type="component" value="Unassembled WGS sequence"/>
</dbReference>
<feature type="signal peptide" evidence="1">
    <location>
        <begin position="1"/>
        <end position="41"/>
    </location>
</feature>
<gene>
    <name evidence="3" type="ORF">LF1_51590</name>
</gene>
<dbReference type="Pfam" id="PF13360">
    <property type="entry name" value="PQQ_2"/>
    <property type="match status" value="1"/>
</dbReference>
<keyword evidence="1" id="KW-0732">Signal</keyword>